<protein>
    <submittedName>
        <fullName evidence="1">Uncharacterized protein</fullName>
    </submittedName>
</protein>
<reference evidence="1 2" key="1">
    <citation type="submission" date="2016-10" db="EMBL/GenBank/DDBJ databases">
        <authorList>
            <person name="de Groot N.N."/>
        </authorList>
    </citation>
    <scope>NUCLEOTIDE SEQUENCE [LARGE SCALE GENOMIC DNA]</scope>
    <source>
        <strain evidence="1 2">L14</strain>
    </source>
</reference>
<evidence type="ECO:0000313" key="2">
    <source>
        <dbReference type="Proteomes" id="UP000183843"/>
    </source>
</evidence>
<dbReference type="Proteomes" id="UP000183843">
    <property type="component" value="Unassembled WGS sequence"/>
</dbReference>
<dbReference type="AlphaFoldDB" id="A0A1I0VHE5"/>
<name>A0A1I0VHE5_SELRU</name>
<organism evidence="1 2">
    <name type="scientific">Selenomonas ruminantium</name>
    <dbReference type="NCBI Taxonomy" id="971"/>
    <lineage>
        <taxon>Bacteria</taxon>
        <taxon>Bacillati</taxon>
        <taxon>Bacillota</taxon>
        <taxon>Negativicutes</taxon>
        <taxon>Selenomonadales</taxon>
        <taxon>Selenomonadaceae</taxon>
        <taxon>Selenomonas</taxon>
    </lineage>
</organism>
<sequence>MAIVSKKCIRCRKPMRNDGTETEPKWVCNNKNCVRYVPKEPEPTTEQTNETNNE</sequence>
<evidence type="ECO:0000313" key="1">
    <source>
        <dbReference type="EMBL" id="SFA75804.1"/>
    </source>
</evidence>
<gene>
    <name evidence="1" type="ORF">SAMN05216587_101621</name>
</gene>
<accession>A0A1I0VHE5</accession>
<dbReference type="RefSeq" id="WP_177188170.1">
    <property type="nucleotide sequence ID" value="NZ_FOJX01000001.1"/>
</dbReference>
<dbReference type="EMBL" id="FOJX01000001">
    <property type="protein sequence ID" value="SFA75804.1"/>
    <property type="molecule type" value="Genomic_DNA"/>
</dbReference>
<proteinExistence type="predicted"/>